<evidence type="ECO:0000313" key="4">
    <source>
        <dbReference type="Proteomes" id="UP000198517"/>
    </source>
</evidence>
<dbReference type="OrthoDB" id="791981at2"/>
<name>A0A1G7B328_9FLAO</name>
<evidence type="ECO:0000259" key="1">
    <source>
        <dbReference type="Pfam" id="PF00534"/>
    </source>
</evidence>
<dbReference type="Proteomes" id="UP000198517">
    <property type="component" value="Unassembled WGS sequence"/>
</dbReference>
<dbReference type="InterPro" id="IPR028098">
    <property type="entry name" value="Glyco_trans_4-like_N"/>
</dbReference>
<dbReference type="RefSeq" id="WP_092736194.1">
    <property type="nucleotide sequence ID" value="NZ_FNAS01000005.1"/>
</dbReference>
<dbReference type="PANTHER" id="PTHR12526:SF630">
    <property type="entry name" value="GLYCOSYLTRANSFERASE"/>
    <property type="match status" value="1"/>
</dbReference>
<dbReference type="Gene3D" id="3.40.50.2000">
    <property type="entry name" value="Glycogen Phosphorylase B"/>
    <property type="match status" value="2"/>
</dbReference>
<dbReference type="Pfam" id="PF13439">
    <property type="entry name" value="Glyco_transf_4"/>
    <property type="match status" value="1"/>
</dbReference>
<feature type="domain" description="Glycosyl transferase family 1" evidence="1">
    <location>
        <begin position="184"/>
        <end position="330"/>
    </location>
</feature>
<keyword evidence="3" id="KW-0808">Transferase</keyword>
<organism evidence="3 4">
    <name type="scientific">Riemerella columbipharyngis</name>
    <dbReference type="NCBI Taxonomy" id="1071918"/>
    <lineage>
        <taxon>Bacteria</taxon>
        <taxon>Pseudomonadati</taxon>
        <taxon>Bacteroidota</taxon>
        <taxon>Flavobacteriia</taxon>
        <taxon>Flavobacteriales</taxon>
        <taxon>Weeksellaceae</taxon>
        <taxon>Riemerella</taxon>
    </lineage>
</organism>
<reference evidence="3 4" key="1">
    <citation type="submission" date="2016-10" db="EMBL/GenBank/DDBJ databases">
        <authorList>
            <person name="de Groot N.N."/>
        </authorList>
    </citation>
    <scope>NUCLEOTIDE SEQUENCE [LARGE SCALE GENOMIC DNA]</scope>
    <source>
        <strain evidence="3 4">DSM 24015</strain>
    </source>
</reference>
<keyword evidence="4" id="KW-1185">Reference proteome</keyword>
<protein>
    <submittedName>
        <fullName evidence="3">Glycosyltransferase involved in cell wall bisynthesis</fullName>
    </submittedName>
</protein>
<evidence type="ECO:0000259" key="2">
    <source>
        <dbReference type="Pfam" id="PF13439"/>
    </source>
</evidence>
<feature type="domain" description="Glycosyltransferase subfamily 4-like N-terminal" evidence="2">
    <location>
        <begin position="15"/>
        <end position="168"/>
    </location>
</feature>
<proteinExistence type="predicted"/>
<dbReference type="PANTHER" id="PTHR12526">
    <property type="entry name" value="GLYCOSYLTRANSFERASE"/>
    <property type="match status" value="1"/>
</dbReference>
<dbReference type="STRING" id="1071918.SAMN05421544_10512"/>
<gene>
    <name evidence="3" type="ORF">SAMN05421544_10512</name>
</gene>
<dbReference type="GO" id="GO:0016757">
    <property type="term" value="F:glycosyltransferase activity"/>
    <property type="evidence" value="ECO:0007669"/>
    <property type="project" value="InterPro"/>
</dbReference>
<accession>A0A1G7B328</accession>
<dbReference type="CDD" id="cd03811">
    <property type="entry name" value="GT4_GT28_WabH-like"/>
    <property type="match status" value="1"/>
</dbReference>
<sequence length="356" mass="41125">MKKKKIYFILPGLTFGGAERIIYTLLRNLNSDFFDFTLILFKNIDFPTEGLDNVNIIELNIERIRFSIFKILPIILKDKPDLIFSGWGEISAFLSPFIPLLKKTKFISRETNVVSKHVTRKEIKFFYKFYNNYHKIIAQSDDMRVDLIKNFRIKETKISKINNPVDFDFIESKLSNSVYPKSFSSDKKNVVAIGNLSSRKGFDNLLKVFSYLKNKDVVLHILGDGRDKELLHQMKKDWALDNVIFHGKQSNPYEFLKYADLFVLSSRYEGFPNVLLEAGACGVYALANNCPGGINEIVQQGINGEVTNIEAHEQFAAKIMELLSQKYDKVVIKNSIRSRFSKDIILKKYEDLLEQV</sequence>
<dbReference type="AlphaFoldDB" id="A0A1G7B328"/>
<dbReference type="Pfam" id="PF00534">
    <property type="entry name" value="Glycos_transf_1"/>
    <property type="match status" value="1"/>
</dbReference>
<evidence type="ECO:0000313" key="3">
    <source>
        <dbReference type="EMBL" id="SDE21518.1"/>
    </source>
</evidence>
<dbReference type="EMBL" id="FNAS01000005">
    <property type="protein sequence ID" value="SDE21518.1"/>
    <property type="molecule type" value="Genomic_DNA"/>
</dbReference>
<dbReference type="InterPro" id="IPR001296">
    <property type="entry name" value="Glyco_trans_1"/>
</dbReference>
<dbReference type="SUPFAM" id="SSF53756">
    <property type="entry name" value="UDP-Glycosyltransferase/glycogen phosphorylase"/>
    <property type="match status" value="1"/>
</dbReference>